<dbReference type="Proteomes" id="UP000688947">
    <property type="component" value="Unassembled WGS sequence"/>
</dbReference>
<gene>
    <name evidence="1" type="ORF">JG687_00017107</name>
</gene>
<evidence type="ECO:0000313" key="2">
    <source>
        <dbReference type="Proteomes" id="UP000688947"/>
    </source>
</evidence>
<dbReference type="AlphaFoldDB" id="A0A8T1TNY0"/>
<dbReference type="VEuPathDB" id="FungiDB:PC110_g22049"/>
<protein>
    <submittedName>
        <fullName evidence="1">Uncharacterized protein</fullName>
    </submittedName>
</protein>
<comment type="caution">
    <text evidence="1">The sequence shown here is derived from an EMBL/GenBank/DDBJ whole genome shotgun (WGS) entry which is preliminary data.</text>
</comment>
<accession>A0A8T1TNY0</accession>
<proteinExistence type="predicted"/>
<feature type="non-terminal residue" evidence="1">
    <location>
        <position position="1"/>
    </location>
</feature>
<reference evidence="1" key="1">
    <citation type="submission" date="2021-01" db="EMBL/GenBank/DDBJ databases">
        <title>Phytophthora aleatoria, a newly-described species from Pinus radiata is distinct from Phytophthora cactorum isolates based on comparative genomics.</title>
        <authorList>
            <person name="Mcdougal R."/>
            <person name="Panda P."/>
            <person name="Williams N."/>
            <person name="Studholme D.J."/>
        </authorList>
    </citation>
    <scope>NUCLEOTIDE SEQUENCE</scope>
    <source>
        <strain evidence="1">NZFS 3830</strain>
    </source>
</reference>
<sequence length="279" mass="30075">MCRSKSVEIIQTSHLVCADDSVGIVLHKTKSNQEGSGPKDPRHLYANPGSPVTCWLTALAIYLACYPRLQPGALFPGSNQKLRCGKALAQCLKGDSEASETKCYGTHSIRKGVASFASGGSTGWPSIVSICLCCGWSLGGVQDRYFRYESAGDQYLGRVVAALPLNSSAFATQPPHFADPHNSAVGVAAGNITRNVLEQTIRQLLAEAGVGTTALANGHSEYQQESSRNVHFWGGKFHFLPANFEFPSADPLTTSMLWWFGNSTLGYPPLYRVTSRDLS</sequence>
<organism evidence="1 2">
    <name type="scientific">Phytophthora cactorum</name>
    <dbReference type="NCBI Taxonomy" id="29920"/>
    <lineage>
        <taxon>Eukaryota</taxon>
        <taxon>Sar</taxon>
        <taxon>Stramenopiles</taxon>
        <taxon>Oomycota</taxon>
        <taxon>Peronosporomycetes</taxon>
        <taxon>Peronosporales</taxon>
        <taxon>Peronosporaceae</taxon>
        <taxon>Phytophthora</taxon>
    </lineage>
</organism>
<dbReference type="OrthoDB" id="128297at2759"/>
<name>A0A8T1TNY0_9STRA</name>
<dbReference type="EMBL" id="JAENGZ010001897">
    <property type="protein sequence ID" value="KAG6945734.1"/>
    <property type="molecule type" value="Genomic_DNA"/>
</dbReference>
<evidence type="ECO:0000313" key="1">
    <source>
        <dbReference type="EMBL" id="KAG6945734.1"/>
    </source>
</evidence>